<dbReference type="AlphaFoldDB" id="B0JLL3"/>
<dbReference type="KEGG" id="mar:MAE_32150"/>
<protein>
    <submittedName>
        <fullName evidence="1">Uncharacterized protein</fullName>
    </submittedName>
</protein>
<name>B0JLL3_MICAN</name>
<gene>
    <name evidence="1" type="ordered locus">MAE_32150</name>
</gene>
<dbReference type="EMBL" id="AP009552">
    <property type="protein sequence ID" value="BAG03037.1"/>
    <property type="molecule type" value="Genomic_DNA"/>
</dbReference>
<accession>B0JLL3</accession>
<evidence type="ECO:0000313" key="1">
    <source>
        <dbReference type="EMBL" id="BAG03037.1"/>
    </source>
</evidence>
<keyword evidence="2" id="KW-1185">Reference proteome</keyword>
<proteinExistence type="predicted"/>
<evidence type="ECO:0000313" key="2">
    <source>
        <dbReference type="Proteomes" id="UP000001510"/>
    </source>
</evidence>
<dbReference type="PaxDb" id="449447-MAE_32150"/>
<dbReference type="EnsemblBacteria" id="BAG03037">
    <property type="protein sequence ID" value="BAG03037"/>
    <property type="gene ID" value="MAE_32150"/>
</dbReference>
<reference evidence="1 2" key="1">
    <citation type="journal article" date="2007" name="DNA Res.">
        <title>Complete genomic structure of the bloom-forming toxic cyanobacterium Microcystis aeruginosa NIES-843.</title>
        <authorList>
            <person name="Kaneko T."/>
            <person name="Nakajima N."/>
            <person name="Okamoto S."/>
            <person name="Suzuki I."/>
            <person name="Tanabe Y."/>
            <person name="Tamaoki M."/>
            <person name="Nakamura Y."/>
            <person name="Kasai F."/>
            <person name="Watanabe A."/>
            <person name="Kawashima K."/>
            <person name="Kishida Y."/>
            <person name="Ono A."/>
            <person name="Shimizu Y."/>
            <person name="Takahashi C."/>
            <person name="Minami C."/>
            <person name="Fujishiro T."/>
            <person name="Kohara M."/>
            <person name="Katoh M."/>
            <person name="Nakazaki N."/>
            <person name="Nakayama S."/>
            <person name="Yamada M."/>
            <person name="Tabata S."/>
            <person name="Watanabe M.M."/>
        </authorList>
    </citation>
    <scope>NUCLEOTIDE SEQUENCE [LARGE SCALE GENOMIC DNA]</scope>
    <source>
        <strain evidence="2">NIES-843 / IAM M-247</strain>
    </source>
</reference>
<organism evidence="1 2">
    <name type="scientific">Microcystis aeruginosa (strain NIES-843 / IAM M-2473)</name>
    <dbReference type="NCBI Taxonomy" id="449447"/>
    <lineage>
        <taxon>Bacteria</taxon>
        <taxon>Bacillati</taxon>
        <taxon>Cyanobacteriota</taxon>
        <taxon>Cyanophyceae</taxon>
        <taxon>Oscillatoriophycideae</taxon>
        <taxon>Chroococcales</taxon>
        <taxon>Microcystaceae</taxon>
        <taxon>Microcystis</taxon>
    </lineage>
</organism>
<dbReference type="Proteomes" id="UP000001510">
    <property type="component" value="Chromosome"/>
</dbReference>
<sequence length="65" mass="7245">MARIPSWEHPTHCRRKSGSCCRFSATGGESTPEIESSALVSRVFRAVSIGWGDKLIIRAFYRAAF</sequence>
<dbReference type="STRING" id="449447.MAE_32150"/>
<dbReference type="HOGENOM" id="CLU_2844951_0_0_3"/>